<dbReference type="EMBL" id="MXAV01000024">
    <property type="protein sequence ID" value="PKY11155.1"/>
    <property type="molecule type" value="Genomic_DNA"/>
</dbReference>
<keyword evidence="1" id="KW-0456">Lyase</keyword>
<dbReference type="InterPro" id="IPR008773">
    <property type="entry name" value="PhnI"/>
</dbReference>
<proteinExistence type="predicted"/>
<keyword evidence="2" id="KW-1185">Reference proteome</keyword>
<dbReference type="AlphaFoldDB" id="A0A2I1DMP4"/>
<dbReference type="GO" id="GO:0016829">
    <property type="term" value="F:lyase activity"/>
    <property type="evidence" value="ECO:0007669"/>
    <property type="project" value="UniProtKB-KW"/>
</dbReference>
<dbReference type="RefSeq" id="WP_101537482.1">
    <property type="nucleotide sequence ID" value="NZ_MXAV01000024.1"/>
</dbReference>
<name>A0A2I1DMP4_9PROT</name>
<evidence type="ECO:0000313" key="2">
    <source>
        <dbReference type="Proteomes" id="UP000234329"/>
    </source>
</evidence>
<dbReference type="PIRSF" id="PIRSF007313">
    <property type="entry name" value="PhnI"/>
    <property type="match status" value="1"/>
</dbReference>
<dbReference type="OrthoDB" id="9790536at2"/>
<gene>
    <name evidence="1" type="ORF">B1757_06110</name>
</gene>
<organism evidence="1 2">
    <name type="scientific">Acidithiobacillus marinus</name>
    <dbReference type="NCBI Taxonomy" id="187490"/>
    <lineage>
        <taxon>Bacteria</taxon>
        <taxon>Pseudomonadati</taxon>
        <taxon>Pseudomonadota</taxon>
        <taxon>Acidithiobacillia</taxon>
        <taxon>Acidithiobacillales</taxon>
        <taxon>Acidithiobacillaceae</taxon>
        <taxon>Acidithiobacillus</taxon>
    </lineage>
</organism>
<dbReference type="FunCoup" id="A0A2I1DMP4">
    <property type="interactions" value="42"/>
</dbReference>
<dbReference type="Pfam" id="PF05861">
    <property type="entry name" value="PhnI"/>
    <property type="match status" value="1"/>
</dbReference>
<accession>A0A2I1DMP4</accession>
<dbReference type="GO" id="GO:0019634">
    <property type="term" value="P:organic phosphonate metabolic process"/>
    <property type="evidence" value="ECO:0007669"/>
    <property type="project" value="InterPro"/>
</dbReference>
<evidence type="ECO:0000313" key="1">
    <source>
        <dbReference type="EMBL" id="PKY11155.1"/>
    </source>
</evidence>
<dbReference type="Proteomes" id="UP000234329">
    <property type="component" value="Unassembled WGS sequence"/>
</dbReference>
<protein>
    <submittedName>
        <fullName evidence="1">Carbon-phosphorus lyase complex subunit PhnI</fullName>
    </submittedName>
</protein>
<sequence length="373" mass="40986">MSYVAVKGGAGAIGAAHQLIAETLYPKDNASDTPVDQIQQQLDQHLRLGIDRIMAEASLYDRDIAAQAFLQAQGDSIEAVFIVRAYRATLSRFLDAEPLKLSDSQPQRHVSAAFKDVPGGQQLGATYDYSHRLLGYFLHLPAPQNAAEPTTKPEDDASETRHSGVMQLLEQEGLIETSTAALTEENRDITQIPPGFPASRAQRLQTLARADEGFLLGMAYSTQRGYGQNHPFIAELRQGSVNVEITPPELGFTICIGQISMTECQMINQFHGDTPEQATFTRGYGLVFGHNERKAIAMALLDRALRAPELGEKVQAPAQDEEFVLSHCDNVEATGFVEHLKLPHHVDFQSEIATLRALRAHPKKGRTEHPDGL</sequence>
<comment type="caution">
    <text evidence="1">The sequence shown here is derived from an EMBL/GenBank/DDBJ whole genome shotgun (WGS) entry which is preliminary data.</text>
</comment>
<reference evidence="1 2" key="1">
    <citation type="submission" date="2017-03" db="EMBL/GenBank/DDBJ databases">
        <title>Draft genime sequence of the acidophilic sulfur-oxidizing bacterium Acidithiobacillus sp. SH, isolated from seawater.</title>
        <authorList>
            <person name="Sharmin S."/>
            <person name="Tokuhisa M."/>
            <person name="Kanao T."/>
            <person name="Kamimura K."/>
        </authorList>
    </citation>
    <scope>NUCLEOTIDE SEQUENCE [LARGE SCALE GENOMIC DNA]</scope>
    <source>
        <strain evidence="1 2">SH</strain>
    </source>
</reference>
<dbReference type="InParanoid" id="A0A2I1DMP4"/>